<evidence type="ECO:0000313" key="2">
    <source>
        <dbReference type="Proteomes" id="UP000192578"/>
    </source>
</evidence>
<evidence type="ECO:0000313" key="1">
    <source>
        <dbReference type="EMBL" id="OWA55245.1"/>
    </source>
</evidence>
<gene>
    <name evidence="1" type="ORF">BV898_19633</name>
</gene>
<proteinExistence type="predicted"/>
<sequence>MYLKSVIDNFQAYDQCRQMKVGCSFAHHNLIRVHHLHVQFPSTGPESAVPAAFHPAVMLRRNVLIDSLNLPQPGPTRCEKIIFFEYTRASNRLGACSLVLSLTSAAMPPASCRQVDCDGLAAASSLGPEEAPYGFVELTLSNCTRPPSRKSGSPLRLRLADSLFRCRESGCDWIYALSDDGRNTVRLGLAFPSRVTLFVLGVTRSNSAFMLIPIRSESLTSLLARHSFDLVLRRSLAWIYPPRRRLRNHGSTE</sequence>
<comment type="caution">
    <text evidence="1">The sequence shown here is derived from an EMBL/GenBank/DDBJ whole genome shotgun (WGS) entry which is preliminary data.</text>
</comment>
<name>A0A9X6NJC1_HYPEX</name>
<dbReference type="Proteomes" id="UP000192578">
    <property type="component" value="Unassembled WGS sequence"/>
</dbReference>
<reference evidence="2" key="1">
    <citation type="submission" date="2017-01" db="EMBL/GenBank/DDBJ databases">
        <title>Comparative genomics of anhydrobiosis in the tardigrade Hypsibius dujardini.</title>
        <authorList>
            <person name="Yoshida Y."/>
            <person name="Koutsovoulos G."/>
            <person name="Laetsch D."/>
            <person name="Stevens L."/>
            <person name="Kumar S."/>
            <person name="Horikawa D."/>
            <person name="Ishino K."/>
            <person name="Komine S."/>
            <person name="Tomita M."/>
            <person name="Blaxter M."/>
            <person name="Arakawa K."/>
        </authorList>
    </citation>
    <scope>NUCLEOTIDE SEQUENCE [LARGE SCALE GENOMIC DNA]</scope>
    <source>
        <strain evidence="2">Z151</strain>
    </source>
</reference>
<keyword evidence="2" id="KW-1185">Reference proteome</keyword>
<dbReference type="EMBL" id="MTYJ01000601">
    <property type="protein sequence ID" value="OWA55245.1"/>
    <property type="molecule type" value="Genomic_DNA"/>
</dbReference>
<accession>A0A9X6NJC1</accession>
<dbReference type="AlphaFoldDB" id="A0A9X6NJC1"/>
<protein>
    <submittedName>
        <fullName evidence="1">Uncharacterized protein</fullName>
    </submittedName>
</protein>
<organism evidence="1 2">
    <name type="scientific">Hypsibius exemplaris</name>
    <name type="common">Freshwater tardigrade</name>
    <dbReference type="NCBI Taxonomy" id="2072580"/>
    <lineage>
        <taxon>Eukaryota</taxon>
        <taxon>Metazoa</taxon>
        <taxon>Ecdysozoa</taxon>
        <taxon>Tardigrada</taxon>
        <taxon>Eutardigrada</taxon>
        <taxon>Parachela</taxon>
        <taxon>Hypsibioidea</taxon>
        <taxon>Hypsibiidae</taxon>
        <taxon>Hypsibius</taxon>
    </lineage>
</organism>